<proteinExistence type="predicted"/>
<dbReference type="EMBL" id="QRAL01000008">
    <property type="protein sequence ID" value="RSU57582.1"/>
    <property type="molecule type" value="Genomic_DNA"/>
</dbReference>
<reference evidence="1 2" key="1">
    <citation type="submission" date="2018-07" db="EMBL/GenBank/DDBJ databases">
        <title>Genomic and Epidemiologic Investigation of an Indolent Hospital Outbreak.</title>
        <authorList>
            <person name="Johnson R.C."/>
            <person name="Deming C."/>
            <person name="Conlan S."/>
            <person name="Zellmer C.J."/>
            <person name="Michelin A.V."/>
            <person name="Lee-Lin S."/>
            <person name="Thomas P.J."/>
            <person name="Park M."/>
            <person name="Weingarten R.A."/>
            <person name="Less J."/>
            <person name="Dekker J.P."/>
            <person name="Frank K.M."/>
            <person name="Musser K.A."/>
            <person name="Mcquiston J.R."/>
            <person name="Henderson D.K."/>
            <person name="Lau A.F."/>
            <person name="Palmore T.N."/>
            <person name="Segre J.A."/>
        </authorList>
    </citation>
    <scope>NUCLEOTIDE SEQUENCE [LARGE SCALE GENOMIC DNA]</scope>
    <source>
        <strain evidence="1 2">SK-NIH.Env6_1116</strain>
    </source>
</reference>
<evidence type="ECO:0000313" key="2">
    <source>
        <dbReference type="Proteomes" id="UP000287401"/>
    </source>
</evidence>
<name>A0A430BXW2_SPHYA</name>
<dbReference type="AlphaFoldDB" id="A0A430BXW2"/>
<dbReference type="Proteomes" id="UP000287401">
    <property type="component" value="Unassembled WGS sequence"/>
</dbReference>
<protein>
    <recommendedName>
        <fullName evidence="3">Restriction alleviation protein, Lar family</fullName>
    </recommendedName>
</protein>
<evidence type="ECO:0000313" key="1">
    <source>
        <dbReference type="EMBL" id="RSU57582.1"/>
    </source>
</evidence>
<dbReference type="Pfam" id="PF14354">
    <property type="entry name" value="Lar_restr_allev"/>
    <property type="match status" value="1"/>
</dbReference>
<evidence type="ECO:0008006" key="3">
    <source>
        <dbReference type="Google" id="ProtNLM"/>
    </source>
</evidence>
<accession>A0A430BXW2</accession>
<comment type="caution">
    <text evidence="1">The sequence shown here is derived from an EMBL/GenBank/DDBJ whole genome shotgun (WGS) entry which is preliminary data.</text>
</comment>
<gene>
    <name evidence="1" type="ORF">DAH51_09945</name>
</gene>
<sequence>MRREKSSLLRSRPWGCRQSRGSLRRRLHWAQPPSPCWPSSCGAGCSHIARSVGKMSGGSTIMTKPNEPEALEPCPFCGAPAQMASRGRTEKGHSVDYAVECAEKSLHCPASRTAMFHAKREWAIAAWNRRATAHPVADAGGVTDADREAAARCVEHGLSRPNPLNVRQGVVDSWHLIQAFARHRLQSVAAATAAKDAEIADLKEYQEGGRQALLASMEEGTRYKNALDRFIEDFENDFVLDGQIVDAPDPMLQTHYIIARAALSEAREAGE</sequence>
<organism evidence="1 2">
    <name type="scientific">Sphingobium yanoikuyae</name>
    <name type="common">Sphingomonas yanoikuyae</name>
    <dbReference type="NCBI Taxonomy" id="13690"/>
    <lineage>
        <taxon>Bacteria</taxon>
        <taxon>Pseudomonadati</taxon>
        <taxon>Pseudomonadota</taxon>
        <taxon>Alphaproteobacteria</taxon>
        <taxon>Sphingomonadales</taxon>
        <taxon>Sphingomonadaceae</taxon>
        <taxon>Sphingobium</taxon>
    </lineage>
</organism>